<dbReference type="PROSITE" id="PS50206">
    <property type="entry name" value="RHODANESE_3"/>
    <property type="match status" value="1"/>
</dbReference>
<dbReference type="RefSeq" id="WP_183501659.1">
    <property type="nucleotide sequence ID" value="NZ_BSPG01000042.1"/>
</dbReference>
<dbReference type="Proteomes" id="UP000517759">
    <property type="component" value="Unassembled WGS sequence"/>
</dbReference>
<dbReference type="EMBL" id="BSPG01000042">
    <property type="protein sequence ID" value="GLS46441.1"/>
    <property type="molecule type" value="Genomic_DNA"/>
</dbReference>
<evidence type="ECO:0000259" key="2">
    <source>
        <dbReference type="PROSITE" id="PS50206"/>
    </source>
</evidence>
<feature type="chain" id="PRO_5030836781" evidence="1">
    <location>
        <begin position="27"/>
        <end position="190"/>
    </location>
</feature>
<evidence type="ECO:0000313" key="5">
    <source>
        <dbReference type="Proteomes" id="UP000517759"/>
    </source>
</evidence>
<gene>
    <name evidence="3" type="ORF">GCM10007884_44350</name>
    <name evidence="4" type="ORF">GGR33_000356</name>
</gene>
<evidence type="ECO:0000313" key="6">
    <source>
        <dbReference type="Proteomes" id="UP001156881"/>
    </source>
</evidence>
<feature type="signal peptide" evidence="1">
    <location>
        <begin position="1"/>
        <end position="26"/>
    </location>
</feature>
<name>A0A7W6F5G7_9HYPH</name>
<keyword evidence="1" id="KW-0732">Signal</keyword>
<dbReference type="Gene3D" id="3.40.250.10">
    <property type="entry name" value="Rhodanese-like domain"/>
    <property type="match status" value="1"/>
</dbReference>
<evidence type="ECO:0000313" key="3">
    <source>
        <dbReference type="EMBL" id="GLS46441.1"/>
    </source>
</evidence>
<evidence type="ECO:0000313" key="4">
    <source>
        <dbReference type="EMBL" id="MBB3900876.1"/>
    </source>
</evidence>
<dbReference type="InterPro" id="IPR022376">
    <property type="entry name" value="PQQ_CXXCW"/>
</dbReference>
<comment type="caution">
    <text evidence="4">The sequence shown here is derived from an EMBL/GenBank/DDBJ whole genome shotgun (WGS) entry which is preliminary data.</text>
</comment>
<reference evidence="6" key="2">
    <citation type="journal article" date="2019" name="Int. J. Syst. Evol. Microbiol.">
        <title>The Global Catalogue of Microorganisms (GCM) 10K type strain sequencing project: providing services to taxonomists for standard genome sequencing and annotation.</title>
        <authorList>
            <consortium name="The Broad Institute Genomics Platform"/>
            <consortium name="The Broad Institute Genome Sequencing Center for Infectious Disease"/>
            <person name="Wu L."/>
            <person name="Ma J."/>
        </authorList>
    </citation>
    <scope>NUCLEOTIDE SEQUENCE [LARGE SCALE GENOMIC DNA]</scope>
    <source>
        <strain evidence="6">NBRC 107710</strain>
    </source>
</reference>
<reference evidence="4 5" key="3">
    <citation type="submission" date="2020-08" db="EMBL/GenBank/DDBJ databases">
        <title>Genomic Encyclopedia of Type Strains, Phase IV (KMG-IV): sequencing the most valuable type-strain genomes for metagenomic binning, comparative biology and taxonomic classification.</title>
        <authorList>
            <person name="Goeker M."/>
        </authorList>
    </citation>
    <scope>NUCLEOTIDE SEQUENCE [LARGE SCALE GENOMIC DNA]</scope>
    <source>
        <strain evidence="4 5">DSM 24105</strain>
    </source>
</reference>
<reference evidence="3" key="1">
    <citation type="journal article" date="2014" name="Int. J. Syst. Evol. Microbiol.">
        <title>Complete genome of a new Firmicutes species belonging to the dominant human colonic microbiota ('Ruminococcus bicirculans') reveals two chromosomes and a selective capacity to utilize plant glucans.</title>
        <authorList>
            <consortium name="NISC Comparative Sequencing Program"/>
            <person name="Wegmann U."/>
            <person name="Louis P."/>
            <person name="Goesmann A."/>
            <person name="Henrissat B."/>
            <person name="Duncan S.H."/>
            <person name="Flint H.J."/>
        </authorList>
    </citation>
    <scope>NUCLEOTIDE SEQUENCE</scope>
    <source>
        <strain evidence="3">NBRC 107710</strain>
    </source>
</reference>
<dbReference type="InterPro" id="IPR036873">
    <property type="entry name" value="Rhodanese-like_dom_sf"/>
</dbReference>
<dbReference type="AlphaFoldDB" id="A0A7W6F5G7"/>
<reference evidence="3" key="4">
    <citation type="submission" date="2023-01" db="EMBL/GenBank/DDBJ databases">
        <title>Draft genome sequence of Methylobacterium brachythecii strain NBRC 107710.</title>
        <authorList>
            <person name="Sun Q."/>
            <person name="Mori K."/>
        </authorList>
    </citation>
    <scope>NUCLEOTIDE SEQUENCE</scope>
    <source>
        <strain evidence="3">NBRC 107710</strain>
    </source>
</reference>
<accession>A0A7W6F5G7</accession>
<dbReference type="EMBL" id="JACIDN010000001">
    <property type="protein sequence ID" value="MBB3900876.1"/>
    <property type="molecule type" value="Genomic_DNA"/>
</dbReference>
<dbReference type="Pfam" id="PF00581">
    <property type="entry name" value="Rhodanese"/>
    <property type="match status" value="1"/>
</dbReference>
<dbReference type="Proteomes" id="UP001156881">
    <property type="component" value="Unassembled WGS sequence"/>
</dbReference>
<keyword evidence="6" id="KW-1185">Reference proteome</keyword>
<dbReference type="CDD" id="cd00158">
    <property type="entry name" value="RHOD"/>
    <property type="match status" value="1"/>
</dbReference>
<dbReference type="InterPro" id="IPR001763">
    <property type="entry name" value="Rhodanese-like_dom"/>
</dbReference>
<evidence type="ECO:0000256" key="1">
    <source>
        <dbReference type="SAM" id="SignalP"/>
    </source>
</evidence>
<dbReference type="SUPFAM" id="SSF52821">
    <property type="entry name" value="Rhodanese/Cell cycle control phosphatase"/>
    <property type="match status" value="1"/>
</dbReference>
<dbReference type="NCBIfam" id="TIGR03865">
    <property type="entry name" value="PQQ_CXXCW"/>
    <property type="match status" value="1"/>
</dbReference>
<sequence>MRSRLLAAAIGIACLTLLGAGTELSAFDNDETTGYRMQNYRSPVNLPVQGGKRVETPEVDALTKKGAILVDVMPQRGGYDPATGGWRMVDKHETLPGATWLPNTGTGQVEPRLAAYFSDALSRLTKGNKAQPLIIFCKADCWMSWNAVKRASELGYSRVYWYADGSDGWNDADRALIEATPTPVPALAGH</sequence>
<protein>
    <submittedName>
        <fullName evidence="4">PQQ-dependent catabolism-associated CXXCW motif protein</fullName>
    </submittedName>
</protein>
<proteinExistence type="predicted"/>
<organism evidence="4 5">
    <name type="scientific">Methylobacterium brachythecii</name>
    <dbReference type="NCBI Taxonomy" id="1176177"/>
    <lineage>
        <taxon>Bacteria</taxon>
        <taxon>Pseudomonadati</taxon>
        <taxon>Pseudomonadota</taxon>
        <taxon>Alphaproteobacteria</taxon>
        <taxon>Hyphomicrobiales</taxon>
        <taxon>Methylobacteriaceae</taxon>
        <taxon>Methylobacterium</taxon>
    </lineage>
</organism>
<feature type="domain" description="Rhodanese" evidence="2">
    <location>
        <begin position="117"/>
        <end position="178"/>
    </location>
</feature>